<feature type="domain" description="Histidine kinase" evidence="4">
    <location>
        <begin position="454"/>
        <end position="562"/>
    </location>
</feature>
<dbReference type="InterPro" id="IPR050640">
    <property type="entry name" value="Bact_2-comp_sensor_kinase"/>
</dbReference>
<proteinExistence type="predicted"/>
<dbReference type="InterPro" id="IPR036890">
    <property type="entry name" value="HATPase_C_sf"/>
</dbReference>
<keyword evidence="3" id="KW-1133">Transmembrane helix</keyword>
<feature type="transmembrane region" description="Helical" evidence="3">
    <location>
        <begin position="7"/>
        <end position="33"/>
    </location>
</feature>
<dbReference type="SMART" id="SM00387">
    <property type="entry name" value="HATPase_c"/>
    <property type="match status" value="1"/>
</dbReference>
<accession>A0A9X8UKY8</accession>
<dbReference type="PANTHER" id="PTHR34220:SF7">
    <property type="entry name" value="SENSOR HISTIDINE KINASE YPDA"/>
    <property type="match status" value="1"/>
</dbReference>
<dbReference type="AlphaFoldDB" id="A0A9X8UKY8"/>
<dbReference type="InterPro" id="IPR005467">
    <property type="entry name" value="His_kinase_dom"/>
</dbReference>
<keyword evidence="1 5" id="KW-0808">Transferase</keyword>
<gene>
    <name evidence="5" type="ORF">EDD78_10111</name>
</gene>
<dbReference type="SUPFAM" id="SSF55874">
    <property type="entry name" value="ATPase domain of HSP90 chaperone/DNA topoisomerase II/histidine kinase"/>
    <property type="match status" value="1"/>
</dbReference>
<dbReference type="Proteomes" id="UP000294682">
    <property type="component" value="Unassembled WGS sequence"/>
</dbReference>
<dbReference type="Gene3D" id="3.30.565.10">
    <property type="entry name" value="Histidine kinase-like ATPase, C-terminal domain"/>
    <property type="match status" value="1"/>
</dbReference>
<dbReference type="PANTHER" id="PTHR34220">
    <property type="entry name" value="SENSOR HISTIDINE KINASE YPDA"/>
    <property type="match status" value="1"/>
</dbReference>
<keyword evidence="6" id="KW-1185">Reference proteome</keyword>
<dbReference type="GO" id="GO:0000155">
    <property type="term" value="F:phosphorelay sensor kinase activity"/>
    <property type="evidence" value="ECO:0007669"/>
    <property type="project" value="InterPro"/>
</dbReference>
<name>A0A9X8UKY8_9FIRM</name>
<dbReference type="Pfam" id="PF06580">
    <property type="entry name" value="His_kinase"/>
    <property type="match status" value="1"/>
</dbReference>
<keyword evidence="3" id="KW-0472">Membrane</keyword>
<keyword evidence="1 5" id="KW-0418">Kinase</keyword>
<keyword evidence="2" id="KW-0902">Two-component regulatory system</keyword>
<dbReference type="GO" id="GO:0016020">
    <property type="term" value="C:membrane"/>
    <property type="evidence" value="ECO:0007669"/>
    <property type="project" value="InterPro"/>
</dbReference>
<keyword evidence="3" id="KW-0812">Transmembrane</keyword>
<comment type="caution">
    <text evidence="5">The sequence shown here is derived from an EMBL/GenBank/DDBJ whole genome shotgun (WGS) entry which is preliminary data.</text>
</comment>
<evidence type="ECO:0000256" key="1">
    <source>
        <dbReference type="ARBA" id="ARBA00022777"/>
    </source>
</evidence>
<dbReference type="RefSeq" id="WP_132083329.1">
    <property type="nucleotide sequence ID" value="NZ_SLUK01000001.1"/>
</dbReference>
<evidence type="ECO:0000313" key="6">
    <source>
        <dbReference type="Proteomes" id="UP000294682"/>
    </source>
</evidence>
<dbReference type="PROSITE" id="PS50109">
    <property type="entry name" value="HIS_KIN"/>
    <property type="match status" value="1"/>
</dbReference>
<feature type="transmembrane region" description="Helical" evidence="3">
    <location>
        <begin position="270"/>
        <end position="292"/>
    </location>
</feature>
<evidence type="ECO:0000313" key="5">
    <source>
        <dbReference type="EMBL" id="TCL45034.1"/>
    </source>
</evidence>
<dbReference type="InterPro" id="IPR003594">
    <property type="entry name" value="HATPase_dom"/>
</dbReference>
<dbReference type="InterPro" id="IPR010559">
    <property type="entry name" value="Sig_transdc_His_kin_internal"/>
</dbReference>
<organism evidence="5 6">
    <name type="scientific">Harryflintia acetispora</name>
    <dbReference type="NCBI Taxonomy" id="1849041"/>
    <lineage>
        <taxon>Bacteria</taxon>
        <taxon>Bacillati</taxon>
        <taxon>Bacillota</taxon>
        <taxon>Clostridia</taxon>
        <taxon>Eubacteriales</taxon>
        <taxon>Oscillospiraceae</taxon>
        <taxon>Harryflintia</taxon>
    </lineage>
</organism>
<evidence type="ECO:0000256" key="3">
    <source>
        <dbReference type="SAM" id="Phobius"/>
    </source>
</evidence>
<evidence type="ECO:0000256" key="2">
    <source>
        <dbReference type="ARBA" id="ARBA00023012"/>
    </source>
</evidence>
<dbReference type="EMBL" id="SLUK01000001">
    <property type="protein sequence ID" value="TCL45034.1"/>
    <property type="molecule type" value="Genomic_DNA"/>
</dbReference>
<evidence type="ECO:0000259" key="4">
    <source>
        <dbReference type="PROSITE" id="PS50109"/>
    </source>
</evidence>
<reference evidence="5 6" key="1">
    <citation type="submission" date="2019-03" db="EMBL/GenBank/DDBJ databases">
        <title>Genomic Encyclopedia of Type Strains, Phase IV (KMG-IV): sequencing the most valuable type-strain genomes for metagenomic binning, comparative biology and taxonomic classification.</title>
        <authorList>
            <person name="Goeker M."/>
        </authorList>
    </citation>
    <scope>NUCLEOTIDE SEQUENCE [LARGE SCALE GENOMIC DNA]</scope>
    <source>
        <strain evidence="5 6">DSM 100433</strain>
    </source>
</reference>
<protein>
    <submittedName>
        <fullName evidence="5">Histidine kinase/DNA gyrase B/HSP90-like ATPase</fullName>
    </submittedName>
</protein>
<sequence>MKRKRSFAYLLRLLLAVYIPLLLLNFTISFMIIRHIREQTISLLRANMDIYAGEIDNRLESVNYMLLNTLFSEQALLLRRQPEDVIDEINATNRLKKRFAEGRISFGNEYNYFLWAQDWDGFISSSSDSAAFLQFQAVLAHIKDLLHSPGLGALAEKNTWTVFEEGGSYYLIKIYRYQNQIIGAWAPAERVLSPLFRSSPEDGFLVILDEEGNILTGGEQAGDLPLPIEKGKGASIIKNRLVIPEGFKKGDFSVNCVITNWGAYENATRILLLLTFAAVLTLTVGLWLLLYVKRAIVDPVRRFSEHLRDYNESGAMLGEENILELESAGDVFNGLMEQVEDLKIEVYEESLRRQRAEFDYMQLQIKPHFYLNCMNIIYNMAQTKNYREIQRLSLTVCKYLRSMFRNGMVPVPIEEELSLVQSYLDIQRIRYDAQFFYLIEQDPATAGALIAPLIIHTLVENSIKHNITQEGSLTVRVRLRRVMEDGLEALSIRVEDTGGGFEEDILALLQSGRRPGLADGRGIGLYNTRQRLEILYGGHGSIRFANREEGGARVDILIPLQKPPAAGRGAQP</sequence>
<dbReference type="Pfam" id="PF02518">
    <property type="entry name" value="HATPase_c"/>
    <property type="match status" value="1"/>
</dbReference>